<evidence type="ECO:0000313" key="1">
    <source>
        <dbReference type="EMBL" id="CAD9412188.1"/>
    </source>
</evidence>
<name>A0A7S2C0H4_9DINO</name>
<dbReference type="SUPFAM" id="SSF50156">
    <property type="entry name" value="PDZ domain-like"/>
    <property type="match status" value="1"/>
</dbReference>
<proteinExistence type="predicted"/>
<gene>
    <name evidence="1" type="ORF">AAND1436_LOCUS14710</name>
</gene>
<dbReference type="InterPro" id="IPR036034">
    <property type="entry name" value="PDZ_sf"/>
</dbReference>
<protein>
    <recommendedName>
        <fullName evidence="2">PDZ domain-containing protein</fullName>
    </recommendedName>
</protein>
<dbReference type="EMBL" id="HBGQ01029797">
    <property type="protein sequence ID" value="CAD9412188.1"/>
    <property type="molecule type" value="Transcribed_RNA"/>
</dbReference>
<evidence type="ECO:0008006" key="2">
    <source>
        <dbReference type="Google" id="ProtNLM"/>
    </source>
</evidence>
<accession>A0A7S2C0H4</accession>
<reference evidence="1" key="1">
    <citation type="submission" date="2021-01" db="EMBL/GenBank/DDBJ databases">
        <authorList>
            <person name="Corre E."/>
            <person name="Pelletier E."/>
            <person name="Niang G."/>
            <person name="Scheremetjew M."/>
            <person name="Finn R."/>
            <person name="Kale V."/>
            <person name="Holt S."/>
            <person name="Cochrane G."/>
            <person name="Meng A."/>
            <person name="Brown T."/>
            <person name="Cohen L."/>
        </authorList>
    </citation>
    <scope>NUCLEOTIDE SEQUENCE</scope>
    <source>
        <strain evidence="1">CCMP2222</strain>
    </source>
</reference>
<dbReference type="AlphaFoldDB" id="A0A7S2C0H4"/>
<sequence length="219" mass="23724">MNRDMQDARIMPPLLPLEGFDDAPFHKPLLAPPSRTISTCTWDRSLADLGTCTASFDGVAPPDVASMDSQVLDLDLSQPEEFSVFLTKHGQTLGVSLSYGRHDDFLLVTKIGDGLVQQLNDSGLVDIRVFDAIVQVNGFRGDATEMLERLSKADSLELVLARYVGEEQLDGILSGQPGAGANGHLAAALVPPSILPRMFSEQYGSLEEQSPVPRMLSEQ</sequence>
<organism evidence="1">
    <name type="scientific">Alexandrium andersonii</name>
    <dbReference type="NCBI Taxonomy" id="327968"/>
    <lineage>
        <taxon>Eukaryota</taxon>
        <taxon>Sar</taxon>
        <taxon>Alveolata</taxon>
        <taxon>Dinophyceae</taxon>
        <taxon>Gonyaulacales</taxon>
        <taxon>Pyrocystaceae</taxon>
        <taxon>Alexandrium</taxon>
    </lineage>
</organism>